<name>A0A226E236_FOLCA</name>
<feature type="transmembrane region" description="Helical" evidence="5">
    <location>
        <begin position="33"/>
        <end position="55"/>
    </location>
</feature>
<gene>
    <name evidence="7" type="ORF">Fcan01_13225</name>
</gene>
<evidence type="ECO:0000256" key="3">
    <source>
        <dbReference type="ARBA" id="ARBA00022989"/>
    </source>
</evidence>
<dbReference type="GO" id="GO:0007166">
    <property type="term" value="P:cell surface receptor signaling pathway"/>
    <property type="evidence" value="ECO:0007669"/>
    <property type="project" value="InterPro"/>
</dbReference>
<dbReference type="AlphaFoldDB" id="A0A226E236"/>
<keyword evidence="7" id="KW-0675">Receptor</keyword>
<proteinExistence type="predicted"/>
<dbReference type="PANTHER" id="PTHR46953:SF1">
    <property type="entry name" value="G-PROTEIN COUPLED RECEPTOR MTH-LIKE 1-RELATED"/>
    <property type="match status" value="1"/>
</dbReference>
<dbReference type="Proteomes" id="UP000198287">
    <property type="component" value="Unassembled WGS sequence"/>
</dbReference>
<dbReference type="OMA" id="FIPALCP"/>
<dbReference type="GO" id="GO:0016020">
    <property type="term" value="C:membrane"/>
    <property type="evidence" value="ECO:0007669"/>
    <property type="project" value="UniProtKB-SubCell"/>
</dbReference>
<dbReference type="Pfam" id="PF00002">
    <property type="entry name" value="7tm_2"/>
    <property type="match status" value="1"/>
</dbReference>
<evidence type="ECO:0000313" key="8">
    <source>
        <dbReference type="Proteomes" id="UP000198287"/>
    </source>
</evidence>
<comment type="subcellular location">
    <subcellularLocation>
        <location evidence="1">Membrane</location>
        <topology evidence="1">Multi-pass membrane protein</topology>
    </subcellularLocation>
</comment>
<dbReference type="Gene3D" id="1.20.1070.10">
    <property type="entry name" value="Rhodopsin 7-helix transmembrane proteins"/>
    <property type="match status" value="1"/>
</dbReference>
<dbReference type="InterPro" id="IPR017981">
    <property type="entry name" value="GPCR_2-like_7TM"/>
</dbReference>
<dbReference type="InterPro" id="IPR052808">
    <property type="entry name" value="GPCR_Mth-like"/>
</dbReference>
<feature type="domain" description="G-protein coupled receptors family 2 profile 2" evidence="6">
    <location>
        <begin position="30"/>
        <end position="304"/>
    </location>
</feature>
<feature type="transmembrane region" description="Helical" evidence="5">
    <location>
        <begin position="109"/>
        <end position="128"/>
    </location>
</feature>
<protein>
    <submittedName>
        <fullName evidence="7">G-protein coupled receptor Mth</fullName>
    </submittedName>
</protein>
<dbReference type="InterPro" id="IPR000832">
    <property type="entry name" value="GPCR_2_secretin-like"/>
</dbReference>
<keyword evidence="8" id="KW-1185">Reference proteome</keyword>
<evidence type="ECO:0000256" key="5">
    <source>
        <dbReference type="SAM" id="Phobius"/>
    </source>
</evidence>
<keyword evidence="3 5" id="KW-1133">Transmembrane helix</keyword>
<dbReference type="OrthoDB" id="6134459at2759"/>
<feature type="transmembrane region" description="Helical" evidence="5">
    <location>
        <begin position="143"/>
        <end position="163"/>
    </location>
</feature>
<evidence type="ECO:0000259" key="6">
    <source>
        <dbReference type="PROSITE" id="PS50261"/>
    </source>
</evidence>
<comment type="caution">
    <text evidence="7">The sequence shown here is derived from an EMBL/GenBank/DDBJ whole genome shotgun (WGS) entry which is preliminary data.</text>
</comment>
<evidence type="ECO:0000256" key="2">
    <source>
        <dbReference type="ARBA" id="ARBA00022692"/>
    </source>
</evidence>
<accession>A0A226E236</accession>
<dbReference type="PANTHER" id="PTHR46953">
    <property type="entry name" value="G-PROTEIN COUPLED RECEPTOR MTH-LIKE 1-RELATED"/>
    <property type="match status" value="1"/>
</dbReference>
<organism evidence="7 8">
    <name type="scientific">Folsomia candida</name>
    <name type="common">Springtail</name>
    <dbReference type="NCBI Taxonomy" id="158441"/>
    <lineage>
        <taxon>Eukaryota</taxon>
        <taxon>Metazoa</taxon>
        <taxon>Ecdysozoa</taxon>
        <taxon>Arthropoda</taxon>
        <taxon>Hexapoda</taxon>
        <taxon>Collembola</taxon>
        <taxon>Entomobryomorpha</taxon>
        <taxon>Isotomoidea</taxon>
        <taxon>Isotomidae</taxon>
        <taxon>Proisotominae</taxon>
        <taxon>Folsomia</taxon>
    </lineage>
</organism>
<feature type="transmembrane region" description="Helical" evidence="5">
    <location>
        <begin position="67"/>
        <end position="89"/>
    </location>
</feature>
<feature type="transmembrane region" description="Helical" evidence="5">
    <location>
        <begin position="284"/>
        <end position="303"/>
    </location>
</feature>
<keyword evidence="2 5" id="KW-0812">Transmembrane</keyword>
<dbReference type="PROSITE" id="PS50261">
    <property type="entry name" value="G_PROTEIN_RECEP_F2_4"/>
    <property type="match status" value="1"/>
</dbReference>
<evidence type="ECO:0000256" key="4">
    <source>
        <dbReference type="ARBA" id="ARBA00023136"/>
    </source>
</evidence>
<evidence type="ECO:0000256" key="1">
    <source>
        <dbReference type="ARBA" id="ARBA00004141"/>
    </source>
</evidence>
<sequence>MNFTENLLTSRHSENSITGFDPQVPITNENWKLFVTLIVLSTVFLGIAVTLYIILSERQNLHGWTQFSYLVAFLLFNIVFIPALCPGIADGFQANSSCFALAVANQYFFIASKTWLLIIGFDILWNLWKFEYVIDTGKHRKRFVIYSMLGWTFPLGMVCYGVVLNMRNHEEIFGSSYSDGSLWVRVPDYGRRHCRVPSWNVWEIFVFSNCIIHLLMFLVIILLIMKHRCAVQKTLAERREKSYQSFLIFLKLFIVVGLSWSYIALQDLLKAGNINTQQGLEWQIFRVIYFMQGIFISIVYVGNVKTFRQLQEKFPRFKALVVRCQENASCCGQQQARQTSISSSFSIPTYKSKCCTITMVDDNIHKGHTFTFRNIPSISSVNVVQLSNSKEKQTSGEIE</sequence>
<feature type="transmembrane region" description="Helical" evidence="5">
    <location>
        <begin position="246"/>
        <end position="264"/>
    </location>
</feature>
<dbReference type="GO" id="GO:0004930">
    <property type="term" value="F:G protein-coupled receptor activity"/>
    <property type="evidence" value="ECO:0007669"/>
    <property type="project" value="InterPro"/>
</dbReference>
<reference evidence="7 8" key="1">
    <citation type="submission" date="2015-12" db="EMBL/GenBank/DDBJ databases">
        <title>The genome of Folsomia candida.</title>
        <authorList>
            <person name="Faddeeva A."/>
            <person name="Derks M.F."/>
            <person name="Anvar Y."/>
            <person name="Smit S."/>
            <person name="Van Straalen N."/>
            <person name="Roelofs D."/>
        </authorList>
    </citation>
    <scope>NUCLEOTIDE SEQUENCE [LARGE SCALE GENOMIC DNA]</scope>
    <source>
        <strain evidence="7 8">VU population</strain>
        <tissue evidence="7">Whole body</tissue>
    </source>
</reference>
<evidence type="ECO:0000313" key="7">
    <source>
        <dbReference type="EMBL" id="OXA51338.1"/>
    </source>
</evidence>
<dbReference type="EMBL" id="LNIX01000007">
    <property type="protein sequence ID" value="OXA51338.1"/>
    <property type="molecule type" value="Genomic_DNA"/>
</dbReference>
<feature type="transmembrane region" description="Helical" evidence="5">
    <location>
        <begin position="204"/>
        <end position="225"/>
    </location>
</feature>
<keyword evidence="4 5" id="KW-0472">Membrane</keyword>